<evidence type="ECO:0000256" key="3">
    <source>
        <dbReference type="ARBA" id="ARBA00022989"/>
    </source>
</evidence>
<feature type="transmembrane region" description="Helical" evidence="5">
    <location>
        <begin position="87"/>
        <end position="115"/>
    </location>
</feature>
<keyword evidence="6" id="KW-0489">Methyltransferase</keyword>
<dbReference type="EMBL" id="JACIFV010000030">
    <property type="protein sequence ID" value="MBB4195385.1"/>
    <property type="molecule type" value="Genomic_DNA"/>
</dbReference>
<keyword evidence="7" id="KW-1185">Reference proteome</keyword>
<evidence type="ECO:0000256" key="2">
    <source>
        <dbReference type="ARBA" id="ARBA00022692"/>
    </source>
</evidence>
<dbReference type="Pfam" id="PF04191">
    <property type="entry name" value="PEMT"/>
    <property type="match status" value="1"/>
</dbReference>
<organism evidence="6 7">
    <name type="scientific">Rhizobium aethiopicum</name>
    <dbReference type="NCBI Taxonomy" id="1138170"/>
    <lineage>
        <taxon>Bacteria</taxon>
        <taxon>Pseudomonadati</taxon>
        <taxon>Pseudomonadota</taxon>
        <taxon>Alphaproteobacteria</taxon>
        <taxon>Hyphomicrobiales</taxon>
        <taxon>Rhizobiaceae</taxon>
        <taxon>Rhizobium/Agrobacterium group</taxon>
        <taxon>Rhizobium</taxon>
    </lineage>
</organism>
<comment type="subcellular location">
    <subcellularLocation>
        <location evidence="1">Endomembrane system</location>
        <topology evidence="1">Multi-pass membrane protein</topology>
    </subcellularLocation>
</comment>
<dbReference type="GO" id="GO:0032259">
    <property type="term" value="P:methylation"/>
    <property type="evidence" value="ECO:0007669"/>
    <property type="project" value="UniProtKB-KW"/>
</dbReference>
<proteinExistence type="predicted"/>
<dbReference type="GO" id="GO:0008168">
    <property type="term" value="F:methyltransferase activity"/>
    <property type="evidence" value="ECO:0007669"/>
    <property type="project" value="UniProtKB-KW"/>
</dbReference>
<comment type="caution">
    <text evidence="6">The sequence shown here is derived from an EMBL/GenBank/DDBJ whole genome shotgun (WGS) entry which is preliminary data.</text>
</comment>
<name>A0A7W6QD83_9HYPH</name>
<accession>A0A7W6QD83</accession>
<keyword evidence="6" id="KW-0808">Transferase</keyword>
<dbReference type="Gene3D" id="1.20.120.1630">
    <property type="match status" value="1"/>
</dbReference>
<keyword evidence="2 5" id="KW-0812">Transmembrane</keyword>
<feature type="transmembrane region" description="Helical" evidence="5">
    <location>
        <begin position="35"/>
        <end position="56"/>
    </location>
</feature>
<gene>
    <name evidence="6" type="ORF">GGD53_005578</name>
</gene>
<evidence type="ECO:0000313" key="6">
    <source>
        <dbReference type="EMBL" id="MBB4195385.1"/>
    </source>
</evidence>
<dbReference type="GO" id="GO:0012505">
    <property type="term" value="C:endomembrane system"/>
    <property type="evidence" value="ECO:0007669"/>
    <property type="project" value="UniProtKB-SubCell"/>
</dbReference>
<evidence type="ECO:0000256" key="1">
    <source>
        <dbReference type="ARBA" id="ARBA00004127"/>
    </source>
</evidence>
<dbReference type="PANTHER" id="PTHR12714">
    <property type="entry name" value="PROTEIN-S ISOPRENYLCYSTEINE O-METHYLTRANSFERASE"/>
    <property type="match status" value="1"/>
</dbReference>
<dbReference type="PROSITE" id="PS50244">
    <property type="entry name" value="S5A_REDUCTASE"/>
    <property type="match status" value="1"/>
</dbReference>
<protein>
    <submittedName>
        <fullName evidence="6">Protein-S-isoprenylcysteine O-methyltransferase Ste14</fullName>
    </submittedName>
</protein>
<dbReference type="Proteomes" id="UP000524492">
    <property type="component" value="Unassembled WGS sequence"/>
</dbReference>
<dbReference type="RefSeq" id="WP_184459833.1">
    <property type="nucleotide sequence ID" value="NZ_JACIFV010000030.1"/>
</dbReference>
<dbReference type="InterPro" id="IPR007318">
    <property type="entry name" value="Phopholipid_MeTrfase"/>
</dbReference>
<dbReference type="AlphaFoldDB" id="A0A7W6QD83"/>
<dbReference type="PANTHER" id="PTHR12714:SF24">
    <property type="entry name" value="SLR1182 PROTEIN"/>
    <property type="match status" value="1"/>
</dbReference>
<sequence length="148" mass="16365">MLKLPPPIWALLFLILTAGASYLAGWPAVPWVHSLFVGIGLIAVSFIAPVWALILFRREGTQVNPTSETNNKLVTGGPFQFTRNPMYLGLVVLSLGVAVATGAILMFAAPLLVFATANWVHIPFEEAKMRRQFGPAFDDYARNVRRWL</sequence>
<reference evidence="6 7" key="1">
    <citation type="submission" date="2020-08" db="EMBL/GenBank/DDBJ databases">
        <title>Genomic Encyclopedia of Type Strains, Phase IV (KMG-V): Genome sequencing to study the core and pangenomes of soil and plant-associated prokaryotes.</title>
        <authorList>
            <person name="Whitman W."/>
        </authorList>
    </citation>
    <scope>NUCLEOTIDE SEQUENCE [LARGE SCALE GENOMIC DNA]</scope>
    <source>
        <strain evidence="6 7">SEMIA 4074</strain>
    </source>
</reference>
<evidence type="ECO:0000256" key="5">
    <source>
        <dbReference type="SAM" id="Phobius"/>
    </source>
</evidence>
<evidence type="ECO:0000256" key="4">
    <source>
        <dbReference type="ARBA" id="ARBA00023136"/>
    </source>
</evidence>
<keyword evidence="4 5" id="KW-0472">Membrane</keyword>
<keyword evidence="3 5" id="KW-1133">Transmembrane helix</keyword>
<evidence type="ECO:0000313" key="7">
    <source>
        <dbReference type="Proteomes" id="UP000524492"/>
    </source>
</evidence>